<sequence>MYSSPDQTLHIQGLLDTECGGTYPLWSRPDGIVMSGRTHRTRLARTFSSAQPMGYQRALNHVIACSEAGLLPARLDDAGMEQALVVLQQNLGMTMTPSTRASTRPNAVATKTAEPVEDKRPALSKDPRCRVLADSLKPVLQSSCPEGAGGYGGSLQANLHPADSEKLGGMDLIRAAMRRAARQLGWRVRTVGYARDRLVVVIVQDIRDVPAEFEDALDVDLMSSYAEMHERMAAGRGEAAAGALGPSPVERQTRAFLQAARAAIAAKPEAWQ</sequence>
<organism evidence="2 3">
    <name type="scientific">Streptomyces pakalii</name>
    <dbReference type="NCBI Taxonomy" id="3036494"/>
    <lineage>
        <taxon>Bacteria</taxon>
        <taxon>Bacillati</taxon>
        <taxon>Actinomycetota</taxon>
        <taxon>Actinomycetes</taxon>
        <taxon>Kitasatosporales</taxon>
        <taxon>Streptomycetaceae</taxon>
        <taxon>Streptomyces</taxon>
    </lineage>
</organism>
<reference evidence="2 3" key="1">
    <citation type="submission" date="2023-04" db="EMBL/GenBank/DDBJ databases">
        <title>A novel species of the genus Streptomyces: Streptomyces pakalii sp. nov. isolated from a Mexican soil jungle.</title>
        <authorList>
            <person name="Chavez-Hernandez M.A."/>
            <person name="Ortiz-Alvarez J."/>
            <person name="Villa-Tanaca L."/>
            <person name="Hernandez-Rodriguez C."/>
        </authorList>
    </citation>
    <scope>NUCLEOTIDE SEQUENCE [LARGE SCALE GENOMIC DNA]</scope>
    <source>
        <strain evidence="2 3">ENCB-J15</strain>
    </source>
</reference>
<evidence type="ECO:0000313" key="3">
    <source>
        <dbReference type="Proteomes" id="UP001237194"/>
    </source>
</evidence>
<protein>
    <submittedName>
        <fullName evidence="2">Uncharacterized protein</fullName>
    </submittedName>
</protein>
<feature type="region of interest" description="Disordered" evidence="1">
    <location>
        <begin position="96"/>
        <end position="124"/>
    </location>
</feature>
<feature type="compositionally biased region" description="Polar residues" evidence="1">
    <location>
        <begin position="96"/>
        <end position="105"/>
    </location>
</feature>
<proteinExistence type="predicted"/>
<dbReference type="RefSeq" id="WP_283901044.1">
    <property type="nucleotide sequence ID" value="NZ_JARWAF010000020.1"/>
</dbReference>
<name>A0ABT7DL63_9ACTN</name>
<accession>A0ABT7DL63</accession>
<keyword evidence="3" id="KW-1185">Reference proteome</keyword>
<feature type="compositionally biased region" description="Basic and acidic residues" evidence="1">
    <location>
        <begin position="114"/>
        <end position="124"/>
    </location>
</feature>
<dbReference type="EMBL" id="JARWAF010000020">
    <property type="protein sequence ID" value="MDJ1645216.1"/>
    <property type="molecule type" value="Genomic_DNA"/>
</dbReference>
<comment type="caution">
    <text evidence="2">The sequence shown here is derived from an EMBL/GenBank/DDBJ whole genome shotgun (WGS) entry which is preliminary data.</text>
</comment>
<dbReference type="Proteomes" id="UP001237194">
    <property type="component" value="Unassembled WGS sequence"/>
</dbReference>
<gene>
    <name evidence="2" type="ORF">P5W92_33125</name>
</gene>
<evidence type="ECO:0000313" key="2">
    <source>
        <dbReference type="EMBL" id="MDJ1645216.1"/>
    </source>
</evidence>
<evidence type="ECO:0000256" key="1">
    <source>
        <dbReference type="SAM" id="MobiDB-lite"/>
    </source>
</evidence>